<sequence length="204" mass="22654">MPHHSQTEIERKYDVDAEARHPLLVGVGAVAVQGEPERHELVATYFDTADLALAQHRTAVRVRRGGHDAGWHVKLPADEGRTELHWELTDGDEPPAELRAYLREVIGDEPLIPIALVTNHRDSVLLQDAAGFEVAELTDDHVHSENLRTGGAQEWREWEVELLSGAPDTRQRRTALLDEIEERLLAAGARPSASSSKLQRALGL</sequence>
<reference evidence="2 3" key="1">
    <citation type="submission" date="2020-07" db="EMBL/GenBank/DDBJ databases">
        <title>Sequencing the genomes of 1000 actinobacteria strains.</title>
        <authorList>
            <person name="Klenk H.-P."/>
        </authorList>
    </citation>
    <scope>NUCLEOTIDE SEQUENCE [LARGE SCALE GENOMIC DNA]</scope>
    <source>
        <strain evidence="2 3">DSM 23871</strain>
    </source>
</reference>
<dbReference type="CDD" id="cd07374">
    <property type="entry name" value="CYTH-like_Pase"/>
    <property type="match status" value="1"/>
</dbReference>
<evidence type="ECO:0000313" key="2">
    <source>
        <dbReference type="EMBL" id="NYD72931.1"/>
    </source>
</evidence>
<feature type="domain" description="CYTH" evidence="1">
    <location>
        <begin position="6"/>
        <end position="204"/>
    </location>
</feature>
<dbReference type="RefSeq" id="WP_179454316.1">
    <property type="nucleotide sequence ID" value="NZ_BAAAPX010000001.1"/>
</dbReference>
<dbReference type="SMART" id="SM01118">
    <property type="entry name" value="CYTH"/>
    <property type="match status" value="1"/>
</dbReference>
<name>A0A852SW35_9MICO</name>
<dbReference type="InterPro" id="IPR023577">
    <property type="entry name" value="CYTH_domain"/>
</dbReference>
<comment type="caution">
    <text evidence="2">The sequence shown here is derived from an EMBL/GenBank/DDBJ whole genome shotgun (WGS) entry which is preliminary data.</text>
</comment>
<evidence type="ECO:0000313" key="3">
    <source>
        <dbReference type="Proteomes" id="UP000589620"/>
    </source>
</evidence>
<organism evidence="2 3">
    <name type="scientific">Leifsonia soli</name>
    <dbReference type="NCBI Taxonomy" id="582665"/>
    <lineage>
        <taxon>Bacteria</taxon>
        <taxon>Bacillati</taxon>
        <taxon>Actinomycetota</taxon>
        <taxon>Actinomycetes</taxon>
        <taxon>Micrococcales</taxon>
        <taxon>Microbacteriaceae</taxon>
        <taxon>Leifsonia</taxon>
    </lineage>
</organism>
<protein>
    <recommendedName>
        <fullName evidence="1">CYTH domain-containing protein</fullName>
    </recommendedName>
</protein>
<dbReference type="Proteomes" id="UP000589620">
    <property type="component" value="Unassembled WGS sequence"/>
</dbReference>
<dbReference type="EMBL" id="JACCBJ010000001">
    <property type="protein sequence ID" value="NYD72931.1"/>
    <property type="molecule type" value="Genomic_DNA"/>
</dbReference>
<dbReference type="InterPro" id="IPR033469">
    <property type="entry name" value="CYTH-like_dom_sf"/>
</dbReference>
<accession>A0A852SW35</accession>
<keyword evidence="3" id="KW-1185">Reference proteome</keyword>
<proteinExistence type="predicted"/>
<dbReference type="Pfam" id="PF01928">
    <property type="entry name" value="CYTH"/>
    <property type="match status" value="1"/>
</dbReference>
<gene>
    <name evidence="2" type="ORF">BJ963_000450</name>
</gene>
<dbReference type="AlphaFoldDB" id="A0A852SW35"/>
<dbReference type="PROSITE" id="PS51707">
    <property type="entry name" value="CYTH"/>
    <property type="match status" value="1"/>
</dbReference>
<dbReference type="SUPFAM" id="SSF55154">
    <property type="entry name" value="CYTH-like phosphatases"/>
    <property type="match status" value="1"/>
</dbReference>
<dbReference type="Gene3D" id="2.40.320.10">
    <property type="entry name" value="Hypothetical Protein Pfu-838710-001"/>
    <property type="match status" value="1"/>
</dbReference>
<evidence type="ECO:0000259" key="1">
    <source>
        <dbReference type="PROSITE" id="PS51707"/>
    </source>
</evidence>